<evidence type="ECO:0000313" key="2">
    <source>
        <dbReference type="EMBL" id="QQK01200.1"/>
    </source>
</evidence>
<dbReference type="KEGG" id="bann:JFN94_08705"/>
<dbReference type="Proteomes" id="UP000596205">
    <property type="component" value="Chromosome 1"/>
</dbReference>
<evidence type="ECO:0000313" key="3">
    <source>
        <dbReference type="Proteomes" id="UP000596205"/>
    </source>
</evidence>
<sequence length="79" mass="8400">MTLNLSSSRIVIVIRSVAAIAASGAGHPAAGQLTRSESGHFYVAKSGHFYLATTTNQVDNYDYVKSQIHRKPPLNIGGS</sequence>
<dbReference type="AlphaFoldDB" id="A0A7T7AFY5"/>
<feature type="chain" id="PRO_5032392898" evidence="1">
    <location>
        <begin position="22"/>
        <end position="79"/>
    </location>
</feature>
<name>A0A7T7AFY5_9BURK</name>
<reference evidence="2 3" key="1">
    <citation type="submission" date="2020-12" db="EMBL/GenBank/DDBJ databases">
        <title>Complete genome sequence of Burkholderia anthina BJQ0011.</title>
        <authorList>
            <person name="Xu Y."/>
        </authorList>
    </citation>
    <scope>NUCLEOTIDE SEQUENCE [LARGE SCALE GENOMIC DNA]</scope>
    <source>
        <strain evidence="2 3">BJQ0011</strain>
    </source>
</reference>
<evidence type="ECO:0000256" key="1">
    <source>
        <dbReference type="SAM" id="SignalP"/>
    </source>
</evidence>
<accession>A0A7T7AFY5</accession>
<dbReference type="RefSeq" id="WP_199568436.1">
    <property type="nucleotide sequence ID" value="NZ_CP066769.1"/>
</dbReference>
<gene>
    <name evidence="2" type="ORF">JFN94_08705</name>
</gene>
<keyword evidence="1" id="KW-0732">Signal</keyword>
<protein>
    <submittedName>
        <fullName evidence="2">Uncharacterized protein</fullName>
    </submittedName>
</protein>
<feature type="signal peptide" evidence="1">
    <location>
        <begin position="1"/>
        <end position="21"/>
    </location>
</feature>
<dbReference type="EMBL" id="CP066769">
    <property type="protein sequence ID" value="QQK01200.1"/>
    <property type="molecule type" value="Genomic_DNA"/>
</dbReference>
<organism evidence="2 3">
    <name type="scientific">Burkholderia anthina</name>
    <dbReference type="NCBI Taxonomy" id="179879"/>
    <lineage>
        <taxon>Bacteria</taxon>
        <taxon>Pseudomonadati</taxon>
        <taxon>Pseudomonadota</taxon>
        <taxon>Betaproteobacteria</taxon>
        <taxon>Burkholderiales</taxon>
        <taxon>Burkholderiaceae</taxon>
        <taxon>Burkholderia</taxon>
        <taxon>Burkholderia cepacia complex</taxon>
    </lineage>
</organism>
<proteinExistence type="predicted"/>